<keyword evidence="3" id="KW-1185">Reference proteome</keyword>
<gene>
    <name evidence="2" type="ORF">EYF80_025142</name>
</gene>
<organism evidence="2 3">
    <name type="scientific">Liparis tanakae</name>
    <name type="common">Tanaka's snailfish</name>
    <dbReference type="NCBI Taxonomy" id="230148"/>
    <lineage>
        <taxon>Eukaryota</taxon>
        <taxon>Metazoa</taxon>
        <taxon>Chordata</taxon>
        <taxon>Craniata</taxon>
        <taxon>Vertebrata</taxon>
        <taxon>Euteleostomi</taxon>
        <taxon>Actinopterygii</taxon>
        <taxon>Neopterygii</taxon>
        <taxon>Teleostei</taxon>
        <taxon>Neoteleostei</taxon>
        <taxon>Acanthomorphata</taxon>
        <taxon>Eupercaria</taxon>
        <taxon>Perciformes</taxon>
        <taxon>Cottioidei</taxon>
        <taxon>Cottales</taxon>
        <taxon>Liparidae</taxon>
        <taxon>Liparis</taxon>
    </lineage>
</organism>
<evidence type="ECO:0000256" key="1">
    <source>
        <dbReference type="SAM" id="MobiDB-lite"/>
    </source>
</evidence>
<dbReference type="EMBL" id="SRLO01000249">
    <property type="protein sequence ID" value="TNN64633.1"/>
    <property type="molecule type" value="Genomic_DNA"/>
</dbReference>
<protein>
    <submittedName>
        <fullName evidence="2">Uncharacterized protein</fullName>
    </submittedName>
</protein>
<comment type="caution">
    <text evidence="2">The sequence shown here is derived from an EMBL/GenBank/DDBJ whole genome shotgun (WGS) entry which is preliminary data.</text>
</comment>
<name>A0A4Z2HI61_9TELE</name>
<accession>A0A4Z2HI61</accession>
<reference evidence="2 3" key="1">
    <citation type="submission" date="2019-03" db="EMBL/GenBank/DDBJ databases">
        <title>First draft genome of Liparis tanakae, snailfish: a comprehensive survey of snailfish specific genes.</title>
        <authorList>
            <person name="Kim W."/>
            <person name="Song I."/>
            <person name="Jeong J.-H."/>
            <person name="Kim D."/>
            <person name="Kim S."/>
            <person name="Ryu S."/>
            <person name="Song J.Y."/>
            <person name="Lee S.K."/>
        </authorList>
    </citation>
    <scope>NUCLEOTIDE SEQUENCE [LARGE SCALE GENOMIC DNA]</scope>
    <source>
        <tissue evidence="2">Muscle</tissue>
    </source>
</reference>
<feature type="region of interest" description="Disordered" evidence="1">
    <location>
        <begin position="99"/>
        <end position="126"/>
    </location>
</feature>
<sequence>MLVKRSTGVTFEIRRARRAAASRCPRQDLGVGKFSHQSTHTLHDEVMGLVNIWKPVLDVVDPSGTDFAPPDEKHWPRPLRKWCSAPWAAISDLDLRAGGSAPSARKPLSVRLEAGQDRPSSIVSWSASTRSQVSVTSF</sequence>
<dbReference type="Proteomes" id="UP000314294">
    <property type="component" value="Unassembled WGS sequence"/>
</dbReference>
<evidence type="ECO:0000313" key="2">
    <source>
        <dbReference type="EMBL" id="TNN64633.1"/>
    </source>
</evidence>
<evidence type="ECO:0000313" key="3">
    <source>
        <dbReference type="Proteomes" id="UP000314294"/>
    </source>
</evidence>
<dbReference type="AlphaFoldDB" id="A0A4Z2HI61"/>
<proteinExistence type="predicted"/>